<gene>
    <name evidence="1" type="ORF">PRUPE_3G062000</name>
</gene>
<name>A0A251PW49_PRUPE</name>
<evidence type="ECO:0000313" key="2">
    <source>
        <dbReference type="Proteomes" id="UP000006882"/>
    </source>
</evidence>
<keyword evidence="2" id="KW-1185">Reference proteome</keyword>
<proteinExistence type="predicted"/>
<dbReference type="Gramene" id="ONI15791">
    <property type="protein sequence ID" value="ONI15791"/>
    <property type="gene ID" value="PRUPE_3G062000"/>
</dbReference>
<protein>
    <submittedName>
        <fullName evidence="1">Uncharacterized protein</fullName>
    </submittedName>
</protein>
<organism evidence="1 2">
    <name type="scientific">Prunus persica</name>
    <name type="common">Peach</name>
    <name type="synonym">Amygdalus persica</name>
    <dbReference type="NCBI Taxonomy" id="3760"/>
    <lineage>
        <taxon>Eukaryota</taxon>
        <taxon>Viridiplantae</taxon>
        <taxon>Streptophyta</taxon>
        <taxon>Embryophyta</taxon>
        <taxon>Tracheophyta</taxon>
        <taxon>Spermatophyta</taxon>
        <taxon>Magnoliopsida</taxon>
        <taxon>eudicotyledons</taxon>
        <taxon>Gunneridae</taxon>
        <taxon>Pentapetalae</taxon>
        <taxon>rosids</taxon>
        <taxon>fabids</taxon>
        <taxon>Rosales</taxon>
        <taxon>Rosaceae</taxon>
        <taxon>Amygdaloideae</taxon>
        <taxon>Amygdaleae</taxon>
        <taxon>Prunus</taxon>
    </lineage>
</organism>
<dbReference type="Proteomes" id="UP000006882">
    <property type="component" value="Chromosome G3"/>
</dbReference>
<reference evidence="1 2" key="1">
    <citation type="journal article" date="2013" name="Nat. Genet.">
        <title>The high-quality draft genome of peach (Prunus persica) identifies unique patterns of genetic diversity, domestication and genome evolution.</title>
        <authorList>
            <consortium name="International Peach Genome Initiative"/>
            <person name="Verde I."/>
            <person name="Abbott A.G."/>
            <person name="Scalabrin S."/>
            <person name="Jung S."/>
            <person name="Shu S."/>
            <person name="Marroni F."/>
            <person name="Zhebentyayeva T."/>
            <person name="Dettori M.T."/>
            <person name="Grimwood J."/>
            <person name="Cattonaro F."/>
            <person name="Zuccolo A."/>
            <person name="Rossini L."/>
            <person name="Jenkins J."/>
            <person name="Vendramin E."/>
            <person name="Meisel L.A."/>
            <person name="Decroocq V."/>
            <person name="Sosinski B."/>
            <person name="Prochnik S."/>
            <person name="Mitros T."/>
            <person name="Policriti A."/>
            <person name="Cipriani G."/>
            <person name="Dondini L."/>
            <person name="Ficklin S."/>
            <person name="Goodstein D.M."/>
            <person name="Xuan P."/>
            <person name="Del Fabbro C."/>
            <person name="Aramini V."/>
            <person name="Copetti D."/>
            <person name="Gonzalez S."/>
            <person name="Horner D.S."/>
            <person name="Falchi R."/>
            <person name="Lucas S."/>
            <person name="Mica E."/>
            <person name="Maldonado J."/>
            <person name="Lazzari B."/>
            <person name="Bielenberg D."/>
            <person name="Pirona R."/>
            <person name="Miculan M."/>
            <person name="Barakat A."/>
            <person name="Testolin R."/>
            <person name="Stella A."/>
            <person name="Tartarini S."/>
            <person name="Tonutti P."/>
            <person name="Arus P."/>
            <person name="Orellana A."/>
            <person name="Wells C."/>
            <person name="Main D."/>
            <person name="Vizzotto G."/>
            <person name="Silva H."/>
            <person name="Salamini F."/>
            <person name="Schmutz J."/>
            <person name="Morgante M."/>
            <person name="Rokhsar D.S."/>
        </authorList>
    </citation>
    <scope>NUCLEOTIDE SEQUENCE [LARGE SCALE GENOMIC DNA]</scope>
    <source>
        <strain evidence="2">cv. Nemared</strain>
    </source>
</reference>
<dbReference type="EMBL" id="CM007653">
    <property type="protein sequence ID" value="ONI15791.1"/>
    <property type="molecule type" value="Genomic_DNA"/>
</dbReference>
<evidence type="ECO:0000313" key="1">
    <source>
        <dbReference type="EMBL" id="ONI15791.1"/>
    </source>
</evidence>
<sequence length="67" mass="7712">MSSMLGGRGLIEPCNSTRLKNSCLVKLFFWTSSSTTASMSFRFFCRICYPKQRYVTLLSYRNMCTCS</sequence>
<accession>A0A251PW49</accession>
<dbReference type="AlphaFoldDB" id="A0A251PW49"/>